<dbReference type="InterPro" id="IPR029021">
    <property type="entry name" value="Prot-tyrosine_phosphatase-like"/>
</dbReference>
<dbReference type="EMBL" id="ATMH01009084">
    <property type="protein sequence ID" value="EPY20257.1"/>
    <property type="molecule type" value="Genomic_DNA"/>
</dbReference>
<dbReference type="SUPFAM" id="SSF52799">
    <property type="entry name" value="(Phosphotyrosine protein) phosphatases II"/>
    <property type="match status" value="2"/>
</dbReference>
<dbReference type="AlphaFoldDB" id="S9TPM9"/>
<evidence type="ECO:0000313" key="1">
    <source>
        <dbReference type="EMBL" id="EPY20257.1"/>
    </source>
</evidence>
<dbReference type="Gene3D" id="3.90.190.10">
    <property type="entry name" value="Protein tyrosine phosphatase superfamily"/>
    <property type="match status" value="3"/>
</dbReference>
<protein>
    <submittedName>
        <fullName evidence="1">Metal ion binding protein</fullName>
    </submittedName>
</protein>
<dbReference type="FunFam" id="3.90.190.10:FF:000156">
    <property type="entry name" value="Inositol_hexakisphosphate"/>
    <property type="match status" value="1"/>
</dbReference>
<evidence type="ECO:0000313" key="2">
    <source>
        <dbReference type="Proteomes" id="UP000015354"/>
    </source>
</evidence>
<accession>S9TPM9</accession>
<keyword evidence="2" id="KW-1185">Reference proteome</keyword>
<name>S9TPM9_9TRYP</name>
<dbReference type="SMART" id="SM01301">
    <property type="entry name" value="PTPlike_phytase"/>
    <property type="match status" value="3"/>
</dbReference>
<proteinExistence type="predicted"/>
<gene>
    <name evidence="1" type="ORF">STCU_09084</name>
</gene>
<dbReference type="OrthoDB" id="66369at2759"/>
<dbReference type="InterPro" id="IPR050561">
    <property type="entry name" value="PTP"/>
</dbReference>
<dbReference type="PANTHER" id="PTHR23339">
    <property type="entry name" value="TYROSINE SPECIFIC PROTEIN PHOSPHATASE AND DUAL SPECIFICITY PROTEIN PHOSPHATASE"/>
    <property type="match status" value="1"/>
</dbReference>
<reference evidence="1 2" key="1">
    <citation type="journal article" date="2013" name="PLoS ONE">
        <title>Predicting the Proteins of Angomonas deanei, Strigomonas culicis and Their Respective Endosymbionts Reveals New Aspects of the Trypanosomatidae Family.</title>
        <authorList>
            <person name="Motta M.C."/>
            <person name="Martins A.C."/>
            <person name="de Souza S.S."/>
            <person name="Catta-Preta C.M."/>
            <person name="Silva R."/>
            <person name="Klein C.C."/>
            <person name="de Almeida L.G."/>
            <person name="de Lima Cunha O."/>
            <person name="Ciapina L.P."/>
            <person name="Brocchi M."/>
            <person name="Colabardini A.C."/>
            <person name="de Araujo Lima B."/>
            <person name="Machado C.R."/>
            <person name="de Almeida Soares C.M."/>
            <person name="Probst C.M."/>
            <person name="de Menezes C.B."/>
            <person name="Thompson C.E."/>
            <person name="Bartholomeu D.C."/>
            <person name="Gradia D.F."/>
            <person name="Pavoni D.P."/>
            <person name="Grisard E.C."/>
            <person name="Fantinatti-Garboggini F."/>
            <person name="Marchini F.K."/>
            <person name="Rodrigues-Luiz G.F."/>
            <person name="Wagner G."/>
            <person name="Goldman G.H."/>
            <person name="Fietto J.L."/>
            <person name="Elias M.C."/>
            <person name="Goldman M.H."/>
            <person name="Sagot M.F."/>
            <person name="Pereira M."/>
            <person name="Stoco P.H."/>
            <person name="de Mendonca-Neto R.P."/>
            <person name="Teixeira S.M."/>
            <person name="Maciel T.E."/>
            <person name="de Oliveira Mendes T.A."/>
            <person name="Urmenyi T.P."/>
            <person name="de Souza W."/>
            <person name="Schenkman S."/>
            <person name="de Vasconcelos A.T."/>
        </authorList>
    </citation>
    <scope>NUCLEOTIDE SEQUENCE [LARGE SCALE GENOMIC DNA]</scope>
</reference>
<comment type="caution">
    <text evidence="1">The sequence shown here is derived from an EMBL/GenBank/DDBJ whole genome shotgun (WGS) entry which is preliminary data.</text>
</comment>
<organism evidence="1 2">
    <name type="scientific">Strigomonas culicis</name>
    <dbReference type="NCBI Taxonomy" id="28005"/>
    <lineage>
        <taxon>Eukaryota</taxon>
        <taxon>Discoba</taxon>
        <taxon>Euglenozoa</taxon>
        <taxon>Kinetoplastea</taxon>
        <taxon>Metakinetoplastina</taxon>
        <taxon>Trypanosomatida</taxon>
        <taxon>Trypanosomatidae</taxon>
        <taxon>Strigomonadinae</taxon>
        <taxon>Strigomonas</taxon>
    </lineage>
</organism>
<dbReference type="Pfam" id="PF14566">
    <property type="entry name" value="PTPlike_phytase"/>
    <property type="match status" value="3"/>
</dbReference>
<sequence length="1226" mass="137580">MLANEPDLLLPSPSETSVVRVGDVLSAKHILKLDLQDAMRERRGTTGMIAGAPYFRMVPKLNIGGVAQADISAVRTIINELQRAHSQGPIIWINLREEPLVYINNAAHIVRQRQEPLQPIIIPDVTGPGIEAVEAKLKQEVLQEAYENGGNISVHMEGRDGVMEDKWECAGMHNVFTLVEVFHDLSQSLSGLRGGMELQYYRRPITQNVGPRPADFDFVFEACMEQPTAVFIFNCQTGRGRTSAMMQIASIVRFYQMCRKDVSVDIRVLRGSSNTSLAFRTIQKIVSLFPDGKLHERRLMILMDLADKVYSMADHIIDSFASITNMPEVAMMRLQLYGLFLIFSYYCEQRLWNHSLDVTFTEFLERNPDVKVLITSVRQQLQEQLEAERVTALENISDEPEIARLIRRRKGNVLSSGRILCSIPMPKSSAVQELRQLGPDVPIFTCGRVGQRARDDLVREIRAAFPEHRRVYWLSLRAEPMVIINDINYTLSDYSAPLLESDRGATMHVSTEGIEQIEDRLCRDVLLESQEYKGSIVLHRIEEDGTRKTIRVRVKSVRPPKSAMDNFAANTDIMYRRVPIPFSGEMLATDVDPLLQYLSEIEIGPLDIFIINDTEGTTRSTVALNLVTMYRASRTAKLRELNTPARIVRLLAAGQTGQLIPSAAAADAASSSIDAPAEHIEILLASTICQMLRAGSLLPTVDAIVTLGGKGRTRNVLHMVDYLKRRINMSGLNKQKAVLDALHGLRCYLLVLLCAIYLDEMTDYSDANTFTNWVKEKSEVCFIVDNLDSRGEAALKYISADNLMKADVSRRCGEVLTANFCMKADHFPGCQKKGLRPVVCGAPNFRKVRLINVFGVAIPTMMGVHNILSLLGASEEPMQTYPGEENDKELFLGYASPSIFDPDFFVDELQAPLRGSVVWVNLREEPLLYIGDKPCVFRDLSAPYVNVELTGIHTRKIELVEEQLREDILKEAGQYDGRFLIHDEGSPGELVGAWETANTDTIKTIRQVYDELAADGVRCLMIRQPVTDEQSPDIGDFDGLLQALLPRITSHRATTESLSFVFNCQMGRGRTTTGMVICCMLIGLVLPGYYDELHAIYDPLYKETDTELGRGEYTIITQLKRVLAQGRATKYKVDLVLEACSDMQNLRTAIEVLAIASQSPDATEASRARSHHSGVHYLVRYFNLIVFAVYLEEEFDMVKKRMRRTFTSFMASHPELVTLSATAALK</sequence>
<dbReference type="Proteomes" id="UP000015354">
    <property type="component" value="Unassembled WGS sequence"/>
</dbReference>